<evidence type="ECO:0000256" key="2">
    <source>
        <dbReference type="ARBA" id="ARBA00022723"/>
    </source>
</evidence>
<evidence type="ECO:0000256" key="8">
    <source>
        <dbReference type="ARBA" id="ARBA00023242"/>
    </source>
</evidence>
<dbReference type="Proteomes" id="UP000221080">
    <property type="component" value="Chromosome 1"/>
</dbReference>
<feature type="chain" id="PRO_5012813289" evidence="10">
    <location>
        <begin position="25"/>
        <end position="479"/>
    </location>
</feature>
<protein>
    <submittedName>
        <fullName evidence="13">Zinc finger protein 502</fullName>
    </submittedName>
</protein>
<feature type="domain" description="C2H2-type" evidence="11">
    <location>
        <begin position="289"/>
        <end position="314"/>
    </location>
</feature>
<evidence type="ECO:0000256" key="5">
    <source>
        <dbReference type="ARBA" id="ARBA00022833"/>
    </source>
</evidence>
<dbReference type="GeneID" id="108265350"/>
<dbReference type="InterPro" id="IPR050636">
    <property type="entry name" value="C2H2-ZF_domain-containing"/>
</dbReference>
<keyword evidence="7" id="KW-0804">Transcription</keyword>
<reference evidence="13" key="2">
    <citation type="submission" date="2025-08" db="UniProtKB">
        <authorList>
            <consortium name="RefSeq"/>
        </authorList>
    </citation>
    <scope>IDENTIFICATION</scope>
    <source>
        <tissue evidence="13">Blood</tissue>
    </source>
</reference>
<evidence type="ECO:0000256" key="10">
    <source>
        <dbReference type="SAM" id="SignalP"/>
    </source>
</evidence>
<dbReference type="OrthoDB" id="8636499at2759"/>
<dbReference type="KEGG" id="ipu:108265350"/>
<keyword evidence="4 9" id="KW-0863">Zinc-finger</keyword>
<evidence type="ECO:0000256" key="4">
    <source>
        <dbReference type="ARBA" id="ARBA00022771"/>
    </source>
</evidence>
<sequence>MQTLLLLMMMMMVMMMSNTDLSSASIRHMSDNQDVKTLIEEEFQKQILTESNELKISRHLYHPTGNNTDVWHSIWKPTNPVFCLACDTMFPDRLTLEEHTCPFVNFICSCGVSFLNYPEMWAHSTFHNHRGTCVPSHQSAIQSRITASKEQESKLKLLETRAKNIGLVQNTAHFACLPSPKSSFKSGQTINLWKHFKPVVQLETIRRFYPKGKYMCAICQEVFCKQDQLIEHVNSHCKAYIYGCNHCGLLLIGSVPPKPYHRCRSFETKFLQRFTVGQMQRDPLLADSYPCPHCSLKFGHLGNLNNHIYLNHTNIIKGQKTSKKLSQVRSVTGVHRTLDSMPNERQQNKKISCALCGKKYDTIKMLGMHKCKIKVTLLKPETVAKLSAREEQQRSDQNDLVKRSSNEVTFRFQDICNIKAYDCAKLLEIKTEPIEVNLKMTTFPHSVSVKTEPEFQDDDYGVKMDGLTILPNSLKSEEI</sequence>
<dbReference type="SUPFAM" id="SSF57667">
    <property type="entry name" value="beta-beta-alpha zinc fingers"/>
    <property type="match status" value="1"/>
</dbReference>
<proteinExistence type="predicted"/>
<keyword evidence="5" id="KW-0862">Zinc</keyword>
<accession>A0A2D0QXD2</accession>
<evidence type="ECO:0000256" key="1">
    <source>
        <dbReference type="ARBA" id="ARBA00004123"/>
    </source>
</evidence>
<gene>
    <name evidence="13" type="primary">LOC108265350</name>
</gene>
<dbReference type="PROSITE" id="PS50157">
    <property type="entry name" value="ZINC_FINGER_C2H2_2"/>
    <property type="match status" value="2"/>
</dbReference>
<evidence type="ECO:0000256" key="6">
    <source>
        <dbReference type="ARBA" id="ARBA00023015"/>
    </source>
</evidence>
<evidence type="ECO:0000256" key="3">
    <source>
        <dbReference type="ARBA" id="ARBA00022737"/>
    </source>
</evidence>
<keyword evidence="2" id="KW-0479">Metal-binding</keyword>
<keyword evidence="8" id="KW-0539">Nucleus</keyword>
<evidence type="ECO:0000313" key="13">
    <source>
        <dbReference type="RefSeq" id="XP_017323068.1"/>
    </source>
</evidence>
<evidence type="ECO:0000313" key="12">
    <source>
        <dbReference type="Proteomes" id="UP000221080"/>
    </source>
</evidence>
<dbReference type="InterPro" id="IPR036236">
    <property type="entry name" value="Znf_C2H2_sf"/>
</dbReference>
<dbReference type="RefSeq" id="XP_017323068.1">
    <property type="nucleotide sequence ID" value="XM_017467579.3"/>
</dbReference>
<keyword evidence="12" id="KW-1185">Reference proteome</keyword>
<dbReference type="Gene3D" id="3.30.160.60">
    <property type="entry name" value="Classic Zinc Finger"/>
    <property type="match status" value="1"/>
</dbReference>
<keyword evidence="10" id="KW-0732">Signal</keyword>
<feature type="signal peptide" evidence="10">
    <location>
        <begin position="1"/>
        <end position="24"/>
    </location>
</feature>
<dbReference type="PROSITE" id="PS00028">
    <property type="entry name" value="ZINC_FINGER_C2H2_1"/>
    <property type="match status" value="2"/>
</dbReference>
<keyword evidence="6" id="KW-0805">Transcription regulation</keyword>
<dbReference type="InterPro" id="IPR013087">
    <property type="entry name" value="Znf_C2H2_type"/>
</dbReference>
<evidence type="ECO:0000256" key="7">
    <source>
        <dbReference type="ARBA" id="ARBA00023163"/>
    </source>
</evidence>
<name>A0A2D0QXD2_ICTPU</name>
<keyword evidence="3" id="KW-0677">Repeat</keyword>
<dbReference type="AlphaFoldDB" id="A0A2D0QXD2"/>
<evidence type="ECO:0000256" key="9">
    <source>
        <dbReference type="PROSITE-ProRule" id="PRU00042"/>
    </source>
</evidence>
<dbReference type="PANTHER" id="PTHR47772:SF13">
    <property type="entry name" value="GASTRULA ZINC FINGER PROTEIN XLCGF49.1-LIKE-RELATED"/>
    <property type="match status" value="1"/>
</dbReference>
<feature type="domain" description="C2H2-type" evidence="11">
    <location>
        <begin position="214"/>
        <end position="236"/>
    </location>
</feature>
<organism evidence="12 13">
    <name type="scientific">Ictalurus punctatus</name>
    <name type="common">Channel catfish</name>
    <name type="synonym">Silurus punctatus</name>
    <dbReference type="NCBI Taxonomy" id="7998"/>
    <lineage>
        <taxon>Eukaryota</taxon>
        <taxon>Metazoa</taxon>
        <taxon>Chordata</taxon>
        <taxon>Craniata</taxon>
        <taxon>Vertebrata</taxon>
        <taxon>Euteleostomi</taxon>
        <taxon>Actinopterygii</taxon>
        <taxon>Neopterygii</taxon>
        <taxon>Teleostei</taxon>
        <taxon>Ostariophysi</taxon>
        <taxon>Siluriformes</taxon>
        <taxon>Ictaluridae</taxon>
        <taxon>Ictalurus</taxon>
    </lineage>
</organism>
<dbReference type="PANTHER" id="PTHR47772">
    <property type="entry name" value="ZINC FINGER PROTEIN 200"/>
    <property type="match status" value="1"/>
</dbReference>
<evidence type="ECO:0000259" key="11">
    <source>
        <dbReference type="PROSITE" id="PS50157"/>
    </source>
</evidence>
<dbReference type="SMART" id="SM00355">
    <property type="entry name" value="ZnF_C2H2"/>
    <property type="match status" value="3"/>
</dbReference>
<comment type="subcellular location">
    <subcellularLocation>
        <location evidence="1">Nucleus</location>
    </subcellularLocation>
</comment>
<dbReference type="GO" id="GO:0005634">
    <property type="term" value="C:nucleus"/>
    <property type="evidence" value="ECO:0007669"/>
    <property type="project" value="UniProtKB-SubCell"/>
</dbReference>
<reference evidence="12" key="1">
    <citation type="journal article" date="2016" name="Nat. Commun.">
        <title>The channel catfish genome sequence provides insights into the evolution of scale formation in teleosts.</title>
        <authorList>
            <person name="Liu Z."/>
            <person name="Liu S."/>
            <person name="Yao J."/>
            <person name="Bao L."/>
            <person name="Zhang J."/>
            <person name="Li Y."/>
            <person name="Jiang C."/>
            <person name="Sun L."/>
            <person name="Wang R."/>
            <person name="Zhang Y."/>
            <person name="Zhou T."/>
            <person name="Zeng Q."/>
            <person name="Fu Q."/>
            <person name="Gao S."/>
            <person name="Li N."/>
            <person name="Koren S."/>
            <person name="Jiang Y."/>
            <person name="Zimin A."/>
            <person name="Xu P."/>
            <person name="Phillippy A.M."/>
            <person name="Geng X."/>
            <person name="Song L."/>
            <person name="Sun F."/>
            <person name="Li C."/>
            <person name="Wang X."/>
            <person name="Chen A."/>
            <person name="Jin Y."/>
            <person name="Yuan Z."/>
            <person name="Yang Y."/>
            <person name="Tan S."/>
            <person name="Peatman E."/>
            <person name="Lu J."/>
            <person name="Qin Z."/>
            <person name="Dunham R."/>
            <person name="Li Z."/>
            <person name="Sonstegard T."/>
            <person name="Feng J."/>
            <person name="Danzmann R.G."/>
            <person name="Schroeder S."/>
            <person name="Scheffler B."/>
            <person name="Duke M.V."/>
            <person name="Ballard L."/>
            <person name="Kucuktas H."/>
            <person name="Kaltenboeck L."/>
            <person name="Liu H."/>
            <person name="Armbruster J."/>
            <person name="Xie Y."/>
            <person name="Kirby M.L."/>
            <person name="Tian Y."/>
            <person name="Flanagan M.E."/>
            <person name="Mu W."/>
            <person name="Waldbieser G.C."/>
        </authorList>
    </citation>
    <scope>NUCLEOTIDE SEQUENCE [LARGE SCALE GENOMIC DNA]</scope>
    <source>
        <strain evidence="12">SDA103</strain>
    </source>
</reference>
<dbReference type="GO" id="GO:0008270">
    <property type="term" value="F:zinc ion binding"/>
    <property type="evidence" value="ECO:0007669"/>
    <property type="project" value="UniProtKB-KW"/>
</dbReference>